<reference evidence="11 12" key="1">
    <citation type="submission" date="2015-09" db="EMBL/GenBank/DDBJ databases">
        <title>Genome sequencing project for genomic taxonomy and phylogenomics of Bacillus-like bacteria.</title>
        <authorList>
            <person name="Liu B."/>
            <person name="Wang J."/>
            <person name="Zhu Y."/>
            <person name="Liu G."/>
            <person name="Chen Q."/>
            <person name="Chen Z."/>
            <person name="Lan J."/>
            <person name="Che J."/>
            <person name="Ge C."/>
            <person name="Shi H."/>
            <person name="Pan Z."/>
            <person name="Liu X."/>
        </authorList>
    </citation>
    <scope>NUCLEOTIDE SEQUENCE [LARGE SCALE GENOMIC DNA]</scope>
    <source>
        <strain evidence="11 12">LMG 18435</strain>
    </source>
</reference>
<keyword evidence="2 7" id="KW-0597">Phosphoprotein</keyword>
<dbReference type="Gene3D" id="1.10.10.10">
    <property type="entry name" value="Winged helix-like DNA-binding domain superfamily/Winged helix DNA-binding domain"/>
    <property type="match status" value="1"/>
</dbReference>
<dbReference type="Gene3D" id="6.10.250.690">
    <property type="match status" value="1"/>
</dbReference>
<dbReference type="SMART" id="SM00862">
    <property type="entry name" value="Trans_reg_C"/>
    <property type="match status" value="1"/>
</dbReference>
<dbReference type="PANTHER" id="PTHR48111">
    <property type="entry name" value="REGULATOR OF RPOS"/>
    <property type="match status" value="1"/>
</dbReference>
<sequence>MKKKILIVDDEQSIVDAVAYSFRREGYVVETANDGEEALRLVESFQPNLIILDVMMPKLSGYDVCRKLENRKGIGIILLTVKDDIVDKVLGLELGADDYVTKPFDLRELLARSKALIRRMDGRDTNIVQEEIIVRNIQLNLFQRTLYVDNNLVKLTPKEFDLLVLLFTNLERVYSREDLLNIVWGMDYIGGTRTVDIHIQRLRKKINDLEQIVLQTVYGVGYKASSGVKK</sequence>
<name>A0A0Q3TJK7_9BACI</name>
<organism evidence="11 12">
    <name type="scientific">Heyndrickxia shackletonii</name>
    <dbReference type="NCBI Taxonomy" id="157838"/>
    <lineage>
        <taxon>Bacteria</taxon>
        <taxon>Bacillati</taxon>
        <taxon>Bacillota</taxon>
        <taxon>Bacilli</taxon>
        <taxon>Bacillales</taxon>
        <taxon>Bacillaceae</taxon>
        <taxon>Heyndrickxia</taxon>
    </lineage>
</organism>
<dbReference type="InterPro" id="IPR039420">
    <property type="entry name" value="WalR-like"/>
</dbReference>
<dbReference type="AlphaFoldDB" id="A0A0Q3TJK7"/>
<dbReference type="GO" id="GO:0000156">
    <property type="term" value="F:phosphorelay response regulator activity"/>
    <property type="evidence" value="ECO:0007669"/>
    <property type="project" value="TreeGrafter"/>
</dbReference>
<feature type="modified residue" description="4-aspartylphosphate" evidence="7">
    <location>
        <position position="53"/>
    </location>
</feature>
<proteinExistence type="predicted"/>
<evidence type="ECO:0000313" key="12">
    <source>
        <dbReference type="Proteomes" id="UP000051888"/>
    </source>
</evidence>
<dbReference type="EMBL" id="LJJC01000004">
    <property type="protein sequence ID" value="KQL54150.1"/>
    <property type="molecule type" value="Genomic_DNA"/>
</dbReference>
<keyword evidence="5 8" id="KW-0238">DNA-binding</keyword>
<evidence type="ECO:0000256" key="2">
    <source>
        <dbReference type="ARBA" id="ARBA00022553"/>
    </source>
</evidence>
<keyword evidence="12" id="KW-1185">Reference proteome</keyword>
<keyword evidence="3" id="KW-0902">Two-component regulatory system</keyword>
<dbReference type="SUPFAM" id="SSF46894">
    <property type="entry name" value="C-terminal effector domain of the bipartite response regulators"/>
    <property type="match status" value="1"/>
</dbReference>
<comment type="subcellular location">
    <subcellularLocation>
        <location evidence="1">Cytoplasm</location>
    </subcellularLocation>
</comment>
<dbReference type="FunFam" id="3.40.50.2300:FF:000001">
    <property type="entry name" value="DNA-binding response regulator PhoB"/>
    <property type="match status" value="1"/>
</dbReference>
<keyword evidence="6" id="KW-0804">Transcription</keyword>
<dbReference type="Pfam" id="PF00072">
    <property type="entry name" value="Response_reg"/>
    <property type="match status" value="1"/>
</dbReference>
<dbReference type="Pfam" id="PF00486">
    <property type="entry name" value="Trans_reg_C"/>
    <property type="match status" value="1"/>
</dbReference>
<feature type="domain" description="OmpR/PhoB-type" evidence="10">
    <location>
        <begin position="129"/>
        <end position="226"/>
    </location>
</feature>
<dbReference type="GO" id="GO:0032993">
    <property type="term" value="C:protein-DNA complex"/>
    <property type="evidence" value="ECO:0007669"/>
    <property type="project" value="TreeGrafter"/>
</dbReference>
<feature type="DNA-binding region" description="OmpR/PhoB-type" evidence="8">
    <location>
        <begin position="129"/>
        <end position="226"/>
    </location>
</feature>
<dbReference type="InterPro" id="IPR016032">
    <property type="entry name" value="Sig_transdc_resp-reg_C-effctor"/>
</dbReference>
<dbReference type="GO" id="GO:0005829">
    <property type="term" value="C:cytosol"/>
    <property type="evidence" value="ECO:0007669"/>
    <property type="project" value="TreeGrafter"/>
</dbReference>
<dbReference type="SMART" id="SM00448">
    <property type="entry name" value="REC"/>
    <property type="match status" value="1"/>
</dbReference>
<evidence type="ECO:0000256" key="7">
    <source>
        <dbReference type="PROSITE-ProRule" id="PRU00169"/>
    </source>
</evidence>
<dbReference type="PROSITE" id="PS50110">
    <property type="entry name" value="RESPONSE_REGULATORY"/>
    <property type="match status" value="1"/>
</dbReference>
<feature type="domain" description="Response regulatory" evidence="9">
    <location>
        <begin position="4"/>
        <end position="117"/>
    </location>
</feature>
<dbReference type="STRING" id="157838.AN964_12015"/>
<dbReference type="OrthoDB" id="9790442at2"/>
<dbReference type="InterPro" id="IPR001867">
    <property type="entry name" value="OmpR/PhoB-type_DNA-bd"/>
</dbReference>
<dbReference type="GO" id="GO:0006355">
    <property type="term" value="P:regulation of DNA-templated transcription"/>
    <property type="evidence" value="ECO:0007669"/>
    <property type="project" value="InterPro"/>
</dbReference>
<evidence type="ECO:0000256" key="6">
    <source>
        <dbReference type="ARBA" id="ARBA00023163"/>
    </source>
</evidence>
<evidence type="ECO:0000313" key="11">
    <source>
        <dbReference type="EMBL" id="KQL54150.1"/>
    </source>
</evidence>
<dbReference type="SUPFAM" id="SSF52172">
    <property type="entry name" value="CheY-like"/>
    <property type="match status" value="1"/>
</dbReference>
<evidence type="ECO:0000256" key="3">
    <source>
        <dbReference type="ARBA" id="ARBA00023012"/>
    </source>
</evidence>
<keyword evidence="4" id="KW-0805">Transcription regulation</keyword>
<dbReference type="InterPro" id="IPR036388">
    <property type="entry name" value="WH-like_DNA-bd_sf"/>
</dbReference>
<dbReference type="InterPro" id="IPR001789">
    <property type="entry name" value="Sig_transdc_resp-reg_receiver"/>
</dbReference>
<evidence type="ECO:0000256" key="1">
    <source>
        <dbReference type="ARBA" id="ARBA00004496"/>
    </source>
</evidence>
<dbReference type="InterPro" id="IPR011006">
    <property type="entry name" value="CheY-like_superfamily"/>
</dbReference>
<dbReference type="PANTHER" id="PTHR48111:SF40">
    <property type="entry name" value="PHOSPHATE REGULON TRANSCRIPTIONAL REGULATORY PROTEIN PHOB"/>
    <property type="match status" value="1"/>
</dbReference>
<dbReference type="PROSITE" id="PS51755">
    <property type="entry name" value="OMPR_PHOB"/>
    <property type="match status" value="1"/>
</dbReference>
<evidence type="ECO:0000256" key="5">
    <source>
        <dbReference type="ARBA" id="ARBA00023125"/>
    </source>
</evidence>
<evidence type="ECO:0000259" key="10">
    <source>
        <dbReference type="PROSITE" id="PS51755"/>
    </source>
</evidence>
<comment type="caution">
    <text evidence="11">The sequence shown here is derived from an EMBL/GenBank/DDBJ whole genome shotgun (WGS) entry which is preliminary data.</text>
</comment>
<dbReference type="GO" id="GO:0000976">
    <property type="term" value="F:transcription cis-regulatory region binding"/>
    <property type="evidence" value="ECO:0007669"/>
    <property type="project" value="TreeGrafter"/>
</dbReference>
<evidence type="ECO:0000256" key="4">
    <source>
        <dbReference type="ARBA" id="ARBA00023015"/>
    </source>
</evidence>
<accession>A0A0Q3TJK7</accession>
<gene>
    <name evidence="11" type="ORF">AN964_12015</name>
</gene>
<dbReference type="RefSeq" id="WP_055739906.1">
    <property type="nucleotide sequence ID" value="NZ_JAAIWL010000009.1"/>
</dbReference>
<dbReference type="Gene3D" id="3.40.50.2300">
    <property type="match status" value="1"/>
</dbReference>
<evidence type="ECO:0000256" key="8">
    <source>
        <dbReference type="PROSITE-ProRule" id="PRU01091"/>
    </source>
</evidence>
<dbReference type="Proteomes" id="UP000051888">
    <property type="component" value="Unassembled WGS sequence"/>
</dbReference>
<protein>
    <submittedName>
        <fullName evidence="11">XRE family transcriptional regulator</fullName>
    </submittedName>
</protein>
<dbReference type="PATRIC" id="fig|157838.3.peg.2645"/>
<dbReference type="CDD" id="cd00383">
    <property type="entry name" value="trans_reg_C"/>
    <property type="match status" value="1"/>
</dbReference>
<evidence type="ECO:0000259" key="9">
    <source>
        <dbReference type="PROSITE" id="PS50110"/>
    </source>
</evidence>